<dbReference type="SMART" id="SM00241">
    <property type="entry name" value="ZP"/>
    <property type="match status" value="1"/>
</dbReference>
<dbReference type="InterPro" id="IPR042235">
    <property type="entry name" value="ZP-C_dom"/>
</dbReference>
<evidence type="ECO:0000256" key="1">
    <source>
        <dbReference type="ARBA" id="ARBA00023157"/>
    </source>
</evidence>
<protein>
    <recommendedName>
        <fullName evidence="4">ZP domain-containing protein</fullName>
    </recommendedName>
</protein>
<gene>
    <name evidence="5" type="ORF">L596_018640</name>
</gene>
<keyword evidence="2" id="KW-1133">Transmembrane helix</keyword>
<dbReference type="EMBL" id="AZBU02000005">
    <property type="protein sequence ID" value="TKR77720.1"/>
    <property type="molecule type" value="Genomic_DNA"/>
</dbReference>
<dbReference type="Proteomes" id="UP000298663">
    <property type="component" value="Unassembled WGS sequence"/>
</dbReference>
<dbReference type="PROSITE" id="PS51034">
    <property type="entry name" value="ZP_2"/>
    <property type="match status" value="1"/>
</dbReference>
<dbReference type="AlphaFoldDB" id="A0A4U5N5Q6"/>
<reference evidence="5 6" key="1">
    <citation type="journal article" date="2015" name="Genome Biol.">
        <title>Comparative genomics of Steinernema reveals deeply conserved gene regulatory networks.</title>
        <authorList>
            <person name="Dillman A.R."/>
            <person name="Macchietto M."/>
            <person name="Porter C.F."/>
            <person name="Rogers A."/>
            <person name="Williams B."/>
            <person name="Antoshechkin I."/>
            <person name="Lee M.M."/>
            <person name="Goodwin Z."/>
            <person name="Lu X."/>
            <person name="Lewis E.E."/>
            <person name="Goodrich-Blair H."/>
            <person name="Stock S.P."/>
            <person name="Adams B.J."/>
            <person name="Sternberg P.W."/>
            <person name="Mortazavi A."/>
        </authorList>
    </citation>
    <scope>NUCLEOTIDE SEQUENCE [LARGE SCALE GENOMIC DNA]</scope>
    <source>
        <strain evidence="5 6">ALL</strain>
    </source>
</reference>
<organism evidence="5 6">
    <name type="scientific">Steinernema carpocapsae</name>
    <name type="common">Entomopathogenic nematode</name>
    <dbReference type="NCBI Taxonomy" id="34508"/>
    <lineage>
        <taxon>Eukaryota</taxon>
        <taxon>Metazoa</taxon>
        <taxon>Ecdysozoa</taxon>
        <taxon>Nematoda</taxon>
        <taxon>Chromadorea</taxon>
        <taxon>Rhabditida</taxon>
        <taxon>Tylenchina</taxon>
        <taxon>Panagrolaimomorpha</taxon>
        <taxon>Strongyloidoidea</taxon>
        <taxon>Steinernematidae</taxon>
        <taxon>Steinernema</taxon>
    </lineage>
</organism>
<keyword evidence="1" id="KW-1015">Disulfide bond</keyword>
<dbReference type="STRING" id="34508.A0A4U5N5Q6"/>
<dbReference type="InterPro" id="IPR056953">
    <property type="entry name" value="CUT_N"/>
</dbReference>
<sequence length="481" mass="54109">MSFDLAIPVLLVLLPFSRGDFFPTPNIREVSAMCSPDGITASIDFDRPFTGKIYSLDYANVHECIYYNTMEMQNVLFSIPSHRCGTKLTRNTRDFQVVDTIENRVYVQMDKWTQTAADRQYSFVCEMAALIVANGDLRRHPVAPNSENHILHTFDAPLHPIVPVPQPSIHLPTFFTTPLPTTLSTRPLTTTPSGTPIQPVFKGPTTKIFGESWFRTTQRPIAAILPSAEAPSTVTRPQPVTKEYNVVVRTNTAEPTRIVATQNGSPHLVRRRPRRNTVNRPIKIGELLTLVVRGKASSRNSNQYNMFVHSCIATDGPGLTKVQLIDNSGCVAASQVVGKMERKKSDDGRSIIYFFRMRAFKFPGPNDVYFSCSVDLSPDYNFPELCPQDRDKRLRRAILTAAEADHSMRQIKLFDNVKIELEQEFQHDKLIEELATSQMHCLTDALILLIFGSIGFLSVSLLAAVAYAVQVSRQFKAFNRR</sequence>
<dbReference type="InterPro" id="IPR001507">
    <property type="entry name" value="ZP_dom"/>
</dbReference>
<dbReference type="InterPro" id="IPR055355">
    <property type="entry name" value="ZP-C"/>
</dbReference>
<accession>A0A4U5N5Q6</accession>
<dbReference type="PANTHER" id="PTHR46560:SF12">
    <property type="entry name" value="ZP DOMAIN-CONTAINING PROTEIN"/>
    <property type="match status" value="1"/>
</dbReference>
<comment type="caution">
    <text evidence="5">The sequence shown here is derived from an EMBL/GenBank/DDBJ whole genome shotgun (WGS) entry which is preliminary data.</text>
</comment>
<feature type="signal peptide" evidence="3">
    <location>
        <begin position="1"/>
        <end position="19"/>
    </location>
</feature>
<keyword evidence="2" id="KW-0812">Transmembrane</keyword>
<evidence type="ECO:0000256" key="3">
    <source>
        <dbReference type="SAM" id="SignalP"/>
    </source>
</evidence>
<feature type="domain" description="ZP" evidence="4">
    <location>
        <begin position="33"/>
        <end position="393"/>
    </location>
</feature>
<feature type="transmembrane region" description="Helical" evidence="2">
    <location>
        <begin position="445"/>
        <end position="469"/>
    </location>
</feature>
<proteinExistence type="predicted"/>
<name>A0A4U5N5Q6_STECR</name>
<dbReference type="Pfam" id="PF25057">
    <property type="entry name" value="CUT_N"/>
    <property type="match status" value="1"/>
</dbReference>
<keyword evidence="2" id="KW-0472">Membrane</keyword>
<evidence type="ECO:0000256" key="2">
    <source>
        <dbReference type="SAM" id="Phobius"/>
    </source>
</evidence>
<reference evidence="5 6" key="2">
    <citation type="journal article" date="2019" name="G3 (Bethesda)">
        <title>Hybrid Assembly of the Genome of the Entomopathogenic Nematode Steinernema carpocapsae Identifies the X-Chromosome.</title>
        <authorList>
            <person name="Serra L."/>
            <person name="Macchietto M."/>
            <person name="Macias-Munoz A."/>
            <person name="McGill C.J."/>
            <person name="Rodriguez I.M."/>
            <person name="Rodriguez B."/>
            <person name="Murad R."/>
            <person name="Mortazavi A."/>
        </authorList>
    </citation>
    <scope>NUCLEOTIDE SEQUENCE [LARGE SCALE GENOMIC DNA]</scope>
    <source>
        <strain evidence="5 6">ALL</strain>
    </source>
</reference>
<keyword evidence="3" id="KW-0732">Signal</keyword>
<evidence type="ECO:0000259" key="4">
    <source>
        <dbReference type="PROSITE" id="PS51034"/>
    </source>
</evidence>
<dbReference type="OrthoDB" id="10068552at2759"/>
<evidence type="ECO:0000313" key="6">
    <source>
        <dbReference type="Proteomes" id="UP000298663"/>
    </source>
</evidence>
<keyword evidence="6" id="KW-1185">Reference proteome</keyword>
<dbReference type="PANTHER" id="PTHR46560">
    <property type="entry name" value="CYPHER, ISOFORM B"/>
    <property type="match status" value="1"/>
</dbReference>
<dbReference type="Pfam" id="PF00100">
    <property type="entry name" value="Zona_pellucida"/>
    <property type="match status" value="1"/>
</dbReference>
<dbReference type="Gene3D" id="2.60.40.4100">
    <property type="entry name" value="Zona pellucida, ZP-C domain"/>
    <property type="match status" value="1"/>
</dbReference>
<feature type="chain" id="PRO_5020357486" description="ZP domain-containing protein" evidence="3">
    <location>
        <begin position="20"/>
        <end position="481"/>
    </location>
</feature>
<evidence type="ECO:0000313" key="5">
    <source>
        <dbReference type="EMBL" id="TKR77720.1"/>
    </source>
</evidence>